<dbReference type="EMBL" id="FOHE01000002">
    <property type="protein sequence ID" value="SES82859.1"/>
    <property type="molecule type" value="Genomic_DNA"/>
</dbReference>
<keyword evidence="4" id="KW-1185">Reference proteome</keyword>
<dbReference type="AlphaFoldDB" id="A0A1H9ZNT5"/>
<proteinExistence type="predicted"/>
<keyword evidence="2" id="KW-0812">Transmembrane</keyword>
<dbReference type="RefSeq" id="WP_090867096.1">
    <property type="nucleotide sequence ID" value="NZ_FOHE01000002.1"/>
</dbReference>
<evidence type="ECO:0000313" key="3">
    <source>
        <dbReference type="EMBL" id="SES82859.1"/>
    </source>
</evidence>
<evidence type="ECO:0000256" key="1">
    <source>
        <dbReference type="SAM" id="MobiDB-lite"/>
    </source>
</evidence>
<sequence>MINKLQEFFQSRISSSKKTSYLIIIGLVSLLLLLVGNIFSTSSQEDTPKQNIEMQLEQQSKSTESEVETSTTSDIDELEQSYKSDLEPLLEQISGVSDVEVMVNLDSTNVKVYEKNLIIGQQHTDENDQNGGTRQIEENTEEAQVVSIRQGDREEPLLVQTKRPEVRGVLVVANGVDHASVKQWVVEAVSRVLDVPTHRVSVMPKN</sequence>
<keyword evidence="2" id="KW-1133">Transmembrane helix</keyword>
<reference evidence="3 4" key="1">
    <citation type="submission" date="2016-10" db="EMBL/GenBank/DDBJ databases">
        <authorList>
            <person name="de Groot N.N."/>
        </authorList>
    </citation>
    <scope>NUCLEOTIDE SEQUENCE [LARGE SCALE GENOMIC DNA]</scope>
    <source>
        <strain evidence="3 4">IBRC-M 10780</strain>
    </source>
</reference>
<feature type="region of interest" description="Disordered" evidence="1">
    <location>
        <begin position="123"/>
        <end position="148"/>
    </location>
</feature>
<dbReference type="Proteomes" id="UP000198618">
    <property type="component" value="Unassembled WGS sequence"/>
</dbReference>
<gene>
    <name evidence="3" type="ORF">SAMN05216389_102360</name>
</gene>
<protein>
    <submittedName>
        <fullName evidence="3">Stage III sporulation protein AG</fullName>
    </submittedName>
</protein>
<accession>A0A1H9ZNT5</accession>
<organism evidence="3 4">
    <name type="scientific">Oceanobacillus limi</name>
    <dbReference type="NCBI Taxonomy" id="930131"/>
    <lineage>
        <taxon>Bacteria</taxon>
        <taxon>Bacillati</taxon>
        <taxon>Bacillota</taxon>
        <taxon>Bacilli</taxon>
        <taxon>Bacillales</taxon>
        <taxon>Bacillaceae</taxon>
        <taxon>Oceanobacillus</taxon>
    </lineage>
</organism>
<keyword evidence="2" id="KW-0472">Membrane</keyword>
<evidence type="ECO:0000256" key="2">
    <source>
        <dbReference type="SAM" id="Phobius"/>
    </source>
</evidence>
<evidence type="ECO:0000313" key="4">
    <source>
        <dbReference type="Proteomes" id="UP000198618"/>
    </source>
</evidence>
<dbReference type="STRING" id="930131.SAMN05216389_102360"/>
<dbReference type="InterPro" id="IPR014195">
    <property type="entry name" value="Spore_III_AG"/>
</dbReference>
<feature type="transmembrane region" description="Helical" evidence="2">
    <location>
        <begin position="21"/>
        <end position="39"/>
    </location>
</feature>
<dbReference type="OrthoDB" id="2381602at2"/>
<dbReference type="NCBIfam" id="TIGR02830">
    <property type="entry name" value="spore_III_AG"/>
    <property type="match status" value="1"/>
</dbReference>
<name>A0A1H9ZNT5_9BACI</name>